<dbReference type="AlphaFoldDB" id="A0A158K006"/>
<evidence type="ECO:0000313" key="15">
    <source>
        <dbReference type="Proteomes" id="UP000054770"/>
    </source>
</evidence>
<dbReference type="FunFam" id="3.90.870.10:FF:000002">
    <property type="entry name" value="3,4-dihydroxy-2-butanone 4-phosphate synthase"/>
    <property type="match status" value="1"/>
</dbReference>
<dbReference type="GO" id="GO:0005829">
    <property type="term" value="C:cytosol"/>
    <property type="evidence" value="ECO:0007669"/>
    <property type="project" value="UniProtKB-ARBA"/>
</dbReference>
<feature type="binding site" evidence="12">
    <location>
        <begin position="226"/>
        <end position="230"/>
    </location>
    <ligand>
        <name>D-ribulose 5-phosphate</name>
        <dbReference type="ChEBI" id="CHEBI:58121"/>
    </ligand>
</feature>
<dbReference type="InterPro" id="IPR000422">
    <property type="entry name" value="DHBP_synthase_RibB"/>
</dbReference>
<evidence type="ECO:0000256" key="13">
    <source>
        <dbReference type="RuleBase" id="RU003843"/>
    </source>
</evidence>
<evidence type="ECO:0000256" key="12">
    <source>
        <dbReference type="HAMAP-Rule" id="MF_00180"/>
    </source>
</evidence>
<evidence type="ECO:0000256" key="3">
    <source>
        <dbReference type="ARBA" id="ARBA00011738"/>
    </source>
</evidence>
<dbReference type="Proteomes" id="UP000054770">
    <property type="component" value="Unassembled WGS sequence"/>
</dbReference>
<gene>
    <name evidence="12" type="primary">ribB</name>
    <name evidence="14" type="ORF">AWB68_04597</name>
</gene>
<dbReference type="PANTHER" id="PTHR21327">
    <property type="entry name" value="GTP CYCLOHYDROLASE II-RELATED"/>
    <property type="match status" value="1"/>
</dbReference>
<dbReference type="GO" id="GO:0000287">
    <property type="term" value="F:magnesium ion binding"/>
    <property type="evidence" value="ECO:0007669"/>
    <property type="project" value="UniProtKB-UniRule"/>
</dbReference>
<dbReference type="EMBL" id="FCON02000056">
    <property type="protein sequence ID" value="SAL74477.1"/>
    <property type="molecule type" value="Genomic_DNA"/>
</dbReference>
<evidence type="ECO:0000256" key="10">
    <source>
        <dbReference type="ARBA" id="ARBA00023239"/>
    </source>
</evidence>
<keyword evidence="9 12" id="KW-0464">Manganese</keyword>
<organism evidence="14 15">
    <name type="scientific">Caballeronia choica</name>
    <dbReference type="NCBI Taxonomy" id="326476"/>
    <lineage>
        <taxon>Bacteria</taxon>
        <taxon>Pseudomonadati</taxon>
        <taxon>Pseudomonadota</taxon>
        <taxon>Betaproteobacteria</taxon>
        <taxon>Burkholderiales</taxon>
        <taxon>Burkholderiaceae</taxon>
        <taxon>Caballeronia</taxon>
    </lineage>
</organism>
<dbReference type="NCBIfam" id="TIGR00506">
    <property type="entry name" value="ribB"/>
    <property type="match status" value="1"/>
</dbReference>
<dbReference type="Pfam" id="PF00926">
    <property type="entry name" value="DHBP_synthase"/>
    <property type="match status" value="1"/>
</dbReference>
<proteinExistence type="inferred from homology"/>
<evidence type="ECO:0000256" key="2">
    <source>
        <dbReference type="ARBA" id="ARBA00004904"/>
    </source>
</evidence>
<evidence type="ECO:0000256" key="9">
    <source>
        <dbReference type="ARBA" id="ARBA00023211"/>
    </source>
</evidence>
<evidence type="ECO:0000256" key="11">
    <source>
        <dbReference type="ARBA" id="ARBA00060730"/>
    </source>
</evidence>
<feature type="binding site" evidence="12">
    <location>
        <position position="114"/>
    </location>
    <ligand>
        <name>Mg(2+)</name>
        <dbReference type="ChEBI" id="CHEBI:18420"/>
        <label>2</label>
    </ligand>
</feature>
<evidence type="ECO:0000256" key="6">
    <source>
        <dbReference type="ARBA" id="ARBA00022619"/>
    </source>
</evidence>
<keyword evidence="8 12" id="KW-0460">Magnesium</keyword>
<comment type="similarity">
    <text evidence="11 12 13">Belongs to the DHBP synthase family.</text>
</comment>
<comment type="function">
    <text evidence="1 12 13">Catalyzes the conversion of D-ribulose 5-phosphate to formate and 3,4-dihydroxy-2-butanone 4-phosphate.</text>
</comment>
<comment type="caution">
    <text evidence="14">The sequence shown here is derived from an EMBL/GenBank/DDBJ whole genome shotgun (WGS) entry which is preliminary data.</text>
</comment>
<dbReference type="PANTHER" id="PTHR21327:SF38">
    <property type="entry name" value="3,4-DIHYDROXY-2-BUTANONE 4-PHOSPHATE SYNTHASE"/>
    <property type="match status" value="1"/>
</dbReference>
<reference evidence="14" key="1">
    <citation type="submission" date="2016-01" db="EMBL/GenBank/DDBJ databases">
        <authorList>
            <person name="Peeters C."/>
        </authorList>
    </citation>
    <scope>NUCLEOTIDE SEQUENCE [LARGE SCALE GENOMIC DNA]</scope>
    <source>
        <strain evidence="14">LMG 22940</strain>
    </source>
</reference>
<dbReference type="UniPathway" id="UPA00275">
    <property type="reaction ID" value="UER00399"/>
</dbReference>
<dbReference type="EC" id="4.1.99.12" evidence="4 12"/>
<comment type="pathway">
    <text evidence="2 12 13">Cofactor biosynthesis; riboflavin biosynthesis; 2-hydroxy-3-oxobutyl phosphate from D-ribulose 5-phosphate: step 1/1.</text>
</comment>
<keyword evidence="10 12" id="KW-0456">Lyase</keyword>
<name>A0A158K006_9BURK</name>
<dbReference type="SUPFAM" id="SSF55821">
    <property type="entry name" value="YrdC/RibB"/>
    <property type="match status" value="1"/>
</dbReference>
<dbReference type="GO" id="GO:0009231">
    <property type="term" value="P:riboflavin biosynthetic process"/>
    <property type="evidence" value="ECO:0007669"/>
    <property type="project" value="UniProtKB-UniRule"/>
</dbReference>
<evidence type="ECO:0000256" key="5">
    <source>
        <dbReference type="ARBA" id="ARBA00018836"/>
    </source>
</evidence>
<feature type="site" description="Essential for catalytic activity" evidence="12">
    <location>
        <position position="250"/>
    </location>
</feature>
<dbReference type="HAMAP" id="MF_00180">
    <property type="entry name" value="RibB"/>
    <property type="match status" value="1"/>
</dbReference>
<evidence type="ECO:0000256" key="7">
    <source>
        <dbReference type="ARBA" id="ARBA00022723"/>
    </source>
</evidence>
<keyword evidence="6 12" id="KW-0686">Riboflavin biosynthesis</keyword>
<sequence length="299" mass="31566">MEEDVQMVMSVPVGDGAPPCVPGQAASLKTTLRGCRYAFLQCPETFFAHSLARAFHMSVSLQNLSFPAPSVIADDAFADLSQLDSVEVPPRIAAALQALREGRAVVLQDDDDRENEADLIVSAEKLTDATMALLIRECSGIVCLCLPDEKVRALELPPMAAANGSRYGTAFTVSIEARDGVTTGVSAADRVTTIRAAIADGAKPADIVRPGHVFPLRAMPGGVLARRGHTEGTVDLTILAGLKPAGVLCELMNADGTMTRGADVERFAKQHGLPMLTIAELAEFRAALAAAREMVEEAA</sequence>
<evidence type="ECO:0000256" key="4">
    <source>
        <dbReference type="ARBA" id="ARBA00012153"/>
    </source>
</evidence>
<protein>
    <recommendedName>
        <fullName evidence="5 12">3,4-dihydroxy-2-butanone 4-phosphate synthase</fullName>
        <shortName evidence="12 13">DHBP synthase</shortName>
        <ecNumber evidence="4 12">4.1.99.12</ecNumber>
    </recommendedName>
</protein>
<feature type="binding site" evidence="12">
    <location>
        <position position="229"/>
    </location>
    <ligand>
        <name>Mg(2+)</name>
        <dbReference type="ChEBI" id="CHEBI:18420"/>
        <label>2</label>
    </ligand>
</feature>
<evidence type="ECO:0000313" key="14">
    <source>
        <dbReference type="EMBL" id="SAL74477.1"/>
    </source>
</evidence>
<evidence type="ECO:0000256" key="8">
    <source>
        <dbReference type="ARBA" id="ARBA00022842"/>
    </source>
</evidence>
<keyword evidence="15" id="KW-1185">Reference proteome</keyword>
<keyword evidence="7 12" id="KW-0479">Metal-binding</keyword>
<feature type="binding site" evidence="12">
    <location>
        <position position="118"/>
    </location>
    <ligand>
        <name>D-ribulose 5-phosphate</name>
        <dbReference type="ChEBI" id="CHEBI:58121"/>
    </ligand>
</feature>
<dbReference type="InterPro" id="IPR017945">
    <property type="entry name" value="DHBP_synth_RibB-like_a/b_dom"/>
</dbReference>
<dbReference type="GO" id="GO:0030145">
    <property type="term" value="F:manganese ion binding"/>
    <property type="evidence" value="ECO:0007669"/>
    <property type="project" value="UniProtKB-UniRule"/>
</dbReference>
<dbReference type="Gene3D" id="3.90.870.10">
    <property type="entry name" value="DHBP synthase"/>
    <property type="match status" value="1"/>
</dbReference>
<feature type="binding site" evidence="12">
    <location>
        <begin position="113"/>
        <end position="114"/>
    </location>
    <ligand>
        <name>D-ribulose 5-phosphate</name>
        <dbReference type="ChEBI" id="CHEBI:58121"/>
    </ligand>
</feature>
<dbReference type="GO" id="GO:0008686">
    <property type="term" value="F:3,4-dihydroxy-2-butanone-4-phosphate synthase activity"/>
    <property type="evidence" value="ECO:0007669"/>
    <property type="project" value="UniProtKB-UniRule"/>
</dbReference>
<accession>A0A158K006</accession>
<evidence type="ECO:0000256" key="1">
    <source>
        <dbReference type="ARBA" id="ARBA00002284"/>
    </source>
</evidence>
<feature type="binding site" evidence="12">
    <location>
        <position position="114"/>
    </location>
    <ligand>
        <name>Mg(2+)</name>
        <dbReference type="ChEBI" id="CHEBI:18420"/>
        <label>1</label>
    </ligand>
</feature>
<comment type="subunit">
    <text evidence="3 12 13">Homodimer.</text>
</comment>
<comment type="catalytic activity">
    <reaction evidence="12 13">
        <text>D-ribulose 5-phosphate = (2S)-2-hydroxy-3-oxobutyl phosphate + formate + H(+)</text>
        <dbReference type="Rhea" id="RHEA:18457"/>
        <dbReference type="ChEBI" id="CHEBI:15378"/>
        <dbReference type="ChEBI" id="CHEBI:15740"/>
        <dbReference type="ChEBI" id="CHEBI:58121"/>
        <dbReference type="ChEBI" id="CHEBI:58830"/>
        <dbReference type="EC" id="4.1.99.12"/>
    </reaction>
</comment>
<comment type="cofactor">
    <cofactor evidence="12 13">
        <name>Mg(2+)</name>
        <dbReference type="ChEBI" id="CHEBI:18420"/>
    </cofactor>
    <cofactor evidence="12 13">
        <name>Mn(2+)</name>
        <dbReference type="ChEBI" id="CHEBI:29035"/>
    </cofactor>
    <text evidence="12 13">Binds 2 divalent metal cations per subunit. Magnesium or manganese.</text>
</comment>
<feature type="site" description="Essential for catalytic activity" evidence="12">
    <location>
        <position position="212"/>
    </location>
</feature>